<dbReference type="AlphaFoldDB" id="A0A225D888"/>
<evidence type="ECO:0000313" key="1">
    <source>
        <dbReference type="EMBL" id="OWK37672.1"/>
    </source>
</evidence>
<sequence length="66" mass="7214">MLKAVPAGDGGVGIFHCDHLGRHPERRGRFGRRGGISVLVRMTATVLLIFPDVTRVERPGAPRPTR</sequence>
<proteinExistence type="predicted"/>
<dbReference type="Proteomes" id="UP000214646">
    <property type="component" value="Unassembled WGS sequence"/>
</dbReference>
<evidence type="ECO:0000313" key="2">
    <source>
        <dbReference type="Proteomes" id="UP000214646"/>
    </source>
</evidence>
<keyword evidence="2" id="KW-1185">Reference proteome</keyword>
<organism evidence="1 2">
    <name type="scientific">Fimbriiglobus ruber</name>
    <dbReference type="NCBI Taxonomy" id="1908690"/>
    <lineage>
        <taxon>Bacteria</taxon>
        <taxon>Pseudomonadati</taxon>
        <taxon>Planctomycetota</taxon>
        <taxon>Planctomycetia</taxon>
        <taxon>Gemmatales</taxon>
        <taxon>Gemmataceae</taxon>
        <taxon>Fimbriiglobus</taxon>
    </lineage>
</organism>
<protein>
    <submittedName>
        <fullName evidence="1">Uncharacterized protein</fullName>
    </submittedName>
</protein>
<gene>
    <name evidence="1" type="ORF">FRUB_06792</name>
</gene>
<dbReference type="EMBL" id="NIDE01000014">
    <property type="protein sequence ID" value="OWK37672.1"/>
    <property type="molecule type" value="Genomic_DNA"/>
</dbReference>
<comment type="caution">
    <text evidence="1">The sequence shown here is derived from an EMBL/GenBank/DDBJ whole genome shotgun (WGS) entry which is preliminary data.</text>
</comment>
<accession>A0A225D888</accession>
<reference evidence="2" key="1">
    <citation type="submission" date="2017-06" db="EMBL/GenBank/DDBJ databases">
        <title>Genome analysis of Fimbriiglobus ruber SP5, the first member of the order Planctomycetales with confirmed chitinolytic capability.</title>
        <authorList>
            <person name="Ravin N.V."/>
            <person name="Rakitin A.L."/>
            <person name="Ivanova A.A."/>
            <person name="Beletsky A.V."/>
            <person name="Kulichevskaya I.S."/>
            <person name="Mardanov A.V."/>
            <person name="Dedysh S.N."/>
        </authorList>
    </citation>
    <scope>NUCLEOTIDE SEQUENCE [LARGE SCALE GENOMIC DNA]</scope>
    <source>
        <strain evidence="2">SP5</strain>
    </source>
</reference>
<name>A0A225D888_9BACT</name>